<dbReference type="CDD" id="cd03244">
    <property type="entry name" value="ABCC_MRP_domain2"/>
    <property type="match status" value="1"/>
</dbReference>
<sequence>MCILLIVEFSTENKRWKTDSISELKFGLFTAQAGLAAVNFVLMSFPEQLEDDYFDGSYESPVSWLSASFYSFLTPVIWMGWIKTKEGEKTGLKEEDIKDVKMRDRTQNYYDEFEKNWLAEVALKPSLYRVLWNTFRHEVLVTAGWKLFNDILVFVNPQILNAILAYLEPGSEEPQWTGFLYAVSLFLVACATTFVLQRYWYHCTRVGVKVRCVLTSKIYRKGLKVNFSNDSATVGEVVNYMSVDAQRFQDTATFMNFLWSAPLQIALSLYFLYIQLNWAAFTALLVFFLLTPLSAFVTGKMRNLIGANMKKRDGRMKLMNEILNGIKVLKLYAWEVPFMDRINKIRFEELGLIKKYSYLQAVVILIWEFTPYLVQLTCFTFYSTLVNGGQQLTPTTVYTSLSLFNIIRFPINMLPMVIIMITMTNVASERITKFLTCDELETSNIIRSQDSKESNCAISISNGSHSYKKDGEKALNDIELKVSHGKIVAVVGPVGSGKSSMISTLLGELHSDSSKIHINGTMAFVPQQAWIQNMSLKDNIIFGQEFNQKKYEDIIDRCCLLSDIDILEGGDSTEIGERGINLSGGQKQRVSIARAVYSEAEIYLFDDPLSAVDAHVGRRIFNKVLGPNGYLKNRTRLFVTHSTQYLQDCDQIIVMETGGIILATGTLDELKALNNERIEEIISVKVKEEEDDKEKVDREGQKKEKKDEKENKAGGLVTKENADETGGGMKSIKSYFKAFGYGWMSFYLFAALVYMFVDMMYNIWLTTWVDAIIYYNETDSNGDSFYLLVYGIIGLSVACLSYTRSIINIQGIIASGKEFHKRLLFGIMRSPMSFFDTTPTGRIVNRFGKDIDSVDNNIPQSIRQWISCLLRIVSTVIILSRTEIWFLLIVPVLCIVFMAIERFYIAANRQLKRLESTTRSPIYSNFGETISGTSVIRAYQKENEFIKGNLVKVDHNLKFQYANLMCNRWLGIRLESFANLIVFSVAIYAVLSKNSDDSSAADIGLALSYSMSVTQILNFLIRSTAELEVNLVAVERIEEYCNLPAEDSWVKKGTDWMKKGYTTMVDYALRYRDGLPLVLKGLDCKISAGEKVGIVGRTGAGKSSLTVGLFRLVECARGKIEIDGIDLSKLGLHDLRKRLTIIPQEPVLFSGTLRENLDPFNDASDERIWEALKLAHLKVLISEWWARLLHYFKNSVSGFEKKLEHEVNENGSNLSVGERQLVCLARALLRDSKVLVLDEATSAVDNNTDNLIQKTIRESFSGLTILTIAHRLNTIIDYDRVMVLDDGKIVELDTPENLFNRKDGVFRSMCDEGTII</sequence>
<evidence type="ECO:0000256" key="10">
    <source>
        <dbReference type="ARBA" id="ARBA00023136"/>
    </source>
</evidence>
<evidence type="ECO:0000256" key="8">
    <source>
        <dbReference type="ARBA" id="ARBA00022840"/>
    </source>
</evidence>
<dbReference type="Gene3D" id="3.40.50.300">
    <property type="entry name" value="P-loop containing nucleotide triphosphate hydrolases"/>
    <property type="match status" value="2"/>
</dbReference>
<dbReference type="EC" id="7.6.2.3" evidence="11"/>
<dbReference type="PANTHER" id="PTHR24223">
    <property type="entry name" value="ATP-BINDING CASSETTE SUB-FAMILY C"/>
    <property type="match status" value="1"/>
</dbReference>
<keyword evidence="3" id="KW-0813">Transport</keyword>
<dbReference type="PROSITE" id="PS50893">
    <property type="entry name" value="ABC_TRANSPORTER_2"/>
    <property type="match status" value="2"/>
</dbReference>
<gene>
    <name evidence="17" type="ORF">GSOID_T00003406001</name>
</gene>
<dbReference type="InterPro" id="IPR003593">
    <property type="entry name" value="AAA+_ATPase"/>
</dbReference>
<evidence type="ECO:0000256" key="1">
    <source>
        <dbReference type="ARBA" id="ARBA00004128"/>
    </source>
</evidence>
<feature type="transmembrane region" description="Helical" evidence="14">
    <location>
        <begin position="402"/>
        <end position="423"/>
    </location>
</feature>
<evidence type="ECO:0000256" key="14">
    <source>
        <dbReference type="SAM" id="Phobius"/>
    </source>
</evidence>
<feature type="compositionally biased region" description="Basic and acidic residues" evidence="13">
    <location>
        <begin position="692"/>
        <end position="712"/>
    </location>
</feature>
<dbReference type="GO" id="GO:0005524">
    <property type="term" value="F:ATP binding"/>
    <property type="evidence" value="ECO:0007669"/>
    <property type="project" value="UniProtKB-KW"/>
</dbReference>
<comment type="similarity">
    <text evidence="2">Belongs to the ABC transporter superfamily. ABCC family. Conjugate transporter (TC 3.A.1.208) subfamily.</text>
</comment>
<feature type="transmembrane region" description="Helical" evidence="14">
    <location>
        <begin position="279"/>
        <end position="299"/>
    </location>
</feature>
<dbReference type="InterPro" id="IPR017871">
    <property type="entry name" value="ABC_transporter-like_CS"/>
</dbReference>
<keyword evidence="7" id="KW-0547">Nucleotide-binding</keyword>
<dbReference type="FunFam" id="3.40.50.300:FF:000074">
    <property type="entry name" value="Multidrug resistance-associated protein 5 isoform 1"/>
    <property type="match status" value="1"/>
</dbReference>
<dbReference type="GO" id="GO:0015431">
    <property type="term" value="F:ABC-type glutathione S-conjugate transporter activity"/>
    <property type="evidence" value="ECO:0007669"/>
    <property type="project" value="UniProtKB-EC"/>
</dbReference>
<accession>E4X6U9</accession>
<dbReference type="FunFam" id="1.20.1560.10:FF:000020">
    <property type="entry name" value="ABC metal ion transporter"/>
    <property type="match status" value="1"/>
</dbReference>
<proteinExistence type="inferred from homology"/>
<dbReference type="InParanoid" id="E4X6U9"/>
<dbReference type="InterPro" id="IPR050173">
    <property type="entry name" value="ABC_transporter_C-like"/>
</dbReference>
<keyword evidence="8" id="KW-0067">ATP-binding</keyword>
<dbReference type="PANTHER" id="PTHR24223:SF443">
    <property type="entry name" value="MULTIDRUG-RESISTANCE LIKE PROTEIN 1, ISOFORM I"/>
    <property type="match status" value="1"/>
</dbReference>
<feature type="transmembrane region" description="Helical" evidence="14">
    <location>
        <begin position="356"/>
        <end position="382"/>
    </location>
</feature>
<organism evidence="17">
    <name type="scientific">Oikopleura dioica</name>
    <name type="common">Tunicate</name>
    <dbReference type="NCBI Taxonomy" id="34765"/>
    <lineage>
        <taxon>Eukaryota</taxon>
        <taxon>Metazoa</taxon>
        <taxon>Chordata</taxon>
        <taxon>Tunicata</taxon>
        <taxon>Appendicularia</taxon>
        <taxon>Copelata</taxon>
        <taxon>Oikopleuridae</taxon>
        <taxon>Oikopleura</taxon>
    </lineage>
</organism>
<feature type="domain" description="ABC transporter" evidence="15">
    <location>
        <begin position="1063"/>
        <end position="1311"/>
    </location>
</feature>
<dbReference type="Pfam" id="PF00005">
    <property type="entry name" value="ABC_tran"/>
    <property type="match status" value="2"/>
</dbReference>
<dbReference type="GO" id="GO:0000323">
    <property type="term" value="C:lytic vacuole"/>
    <property type="evidence" value="ECO:0007669"/>
    <property type="project" value="UniProtKB-ARBA"/>
</dbReference>
<evidence type="ECO:0000259" key="15">
    <source>
        <dbReference type="PROSITE" id="PS50893"/>
    </source>
</evidence>
<keyword evidence="4" id="KW-0926">Vacuole</keyword>
<evidence type="ECO:0000256" key="12">
    <source>
        <dbReference type="ARBA" id="ARBA00047523"/>
    </source>
</evidence>
<evidence type="ECO:0000256" key="7">
    <source>
        <dbReference type="ARBA" id="ARBA00022741"/>
    </source>
</evidence>
<dbReference type="OrthoDB" id="6500128at2759"/>
<feature type="region of interest" description="Disordered" evidence="13">
    <location>
        <begin position="692"/>
        <end position="720"/>
    </location>
</feature>
<feature type="transmembrane region" description="Helical" evidence="14">
    <location>
        <begin position="784"/>
        <end position="803"/>
    </location>
</feature>
<dbReference type="Proteomes" id="UP000001307">
    <property type="component" value="Unassembled WGS sequence"/>
</dbReference>
<feature type="transmembrane region" description="Helical" evidence="14">
    <location>
        <begin position="885"/>
        <end position="905"/>
    </location>
</feature>
<dbReference type="PROSITE" id="PS00211">
    <property type="entry name" value="ABC_TRANSPORTER_1"/>
    <property type="match status" value="2"/>
</dbReference>
<feature type="transmembrane region" description="Helical" evidence="14">
    <location>
        <begin position="24"/>
        <end position="42"/>
    </location>
</feature>
<feature type="transmembrane region" description="Helical" evidence="14">
    <location>
        <begin position="62"/>
        <end position="82"/>
    </location>
</feature>
<dbReference type="CDD" id="cd18603">
    <property type="entry name" value="ABC_6TM_MRP1_2_3_6_D2_like"/>
    <property type="match status" value="1"/>
</dbReference>
<evidence type="ECO:0000313" key="18">
    <source>
        <dbReference type="Proteomes" id="UP000001307"/>
    </source>
</evidence>
<evidence type="ECO:0000256" key="4">
    <source>
        <dbReference type="ARBA" id="ARBA00022554"/>
    </source>
</evidence>
<keyword evidence="6" id="KW-0677">Repeat</keyword>
<feature type="transmembrane region" description="Helical" evidence="14">
    <location>
        <begin position="738"/>
        <end position="764"/>
    </location>
</feature>
<keyword evidence="9 14" id="KW-1133">Transmembrane helix</keyword>
<feature type="transmembrane region" description="Helical" evidence="14">
    <location>
        <begin position="147"/>
        <end position="167"/>
    </location>
</feature>
<comment type="catalytic activity">
    <reaction evidence="12">
        <text>leukotriene C4(in) + ATP + H2O = leukotriene C4(out) + ADP + phosphate + H(+)</text>
        <dbReference type="Rhea" id="RHEA:38963"/>
        <dbReference type="ChEBI" id="CHEBI:15377"/>
        <dbReference type="ChEBI" id="CHEBI:15378"/>
        <dbReference type="ChEBI" id="CHEBI:30616"/>
        <dbReference type="ChEBI" id="CHEBI:43474"/>
        <dbReference type="ChEBI" id="CHEBI:57973"/>
        <dbReference type="ChEBI" id="CHEBI:456216"/>
    </reaction>
    <physiologicalReaction direction="left-to-right" evidence="12">
        <dbReference type="Rhea" id="RHEA:38964"/>
    </physiologicalReaction>
</comment>
<name>E4X6U9_OIKDI</name>
<evidence type="ECO:0000259" key="16">
    <source>
        <dbReference type="PROSITE" id="PS50929"/>
    </source>
</evidence>
<protein>
    <recommendedName>
        <fullName evidence="11">ABC-type glutathione-S-conjugate transporter</fullName>
        <ecNumber evidence="11">7.6.2.3</ecNumber>
    </recommendedName>
</protein>
<dbReference type="CDD" id="cd03250">
    <property type="entry name" value="ABCC_MRP_domain1"/>
    <property type="match status" value="1"/>
</dbReference>
<feature type="domain" description="ABC transporter" evidence="15">
    <location>
        <begin position="440"/>
        <end position="682"/>
    </location>
</feature>
<evidence type="ECO:0000256" key="2">
    <source>
        <dbReference type="ARBA" id="ARBA00009726"/>
    </source>
</evidence>
<dbReference type="GO" id="GO:0016887">
    <property type="term" value="F:ATP hydrolysis activity"/>
    <property type="evidence" value="ECO:0007669"/>
    <property type="project" value="InterPro"/>
</dbReference>
<evidence type="ECO:0000256" key="13">
    <source>
        <dbReference type="SAM" id="MobiDB-lite"/>
    </source>
</evidence>
<dbReference type="InterPro" id="IPR003439">
    <property type="entry name" value="ABC_transporter-like_ATP-bd"/>
</dbReference>
<evidence type="ECO:0000256" key="5">
    <source>
        <dbReference type="ARBA" id="ARBA00022692"/>
    </source>
</evidence>
<evidence type="ECO:0000256" key="6">
    <source>
        <dbReference type="ARBA" id="ARBA00022737"/>
    </source>
</evidence>
<evidence type="ECO:0000256" key="3">
    <source>
        <dbReference type="ARBA" id="ARBA00022448"/>
    </source>
</evidence>
<reference evidence="17" key="1">
    <citation type="journal article" date="2010" name="Science">
        <title>Plasticity of animal genome architecture unmasked by rapid evolution of a pelagic tunicate.</title>
        <authorList>
            <person name="Denoeud F."/>
            <person name="Henriet S."/>
            <person name="Mungpakdee S."/>
            <person name="Aury J.M."/>
            <person name="Da Silva C."/>
            <person name="Brinkmann H."/>
            <person name="Mikhaleva J."/>
            <person name="Olsen L.C."/>
            <person name="Jubin C."/>
            <person name="Canestro C."/>
            <person name="Bouquet J.M."/>
            <person name="Danks G."/>
            <person name="Poulain J."/>
            <person name="Campsteijn C."/>
            <person name="Adamski M."/>
            <person name="Cross I."/>
            <person name="Yadetie F."/>
            <person name="Muffato M."/>
            <person name="Louis A."/>
            <person name="Butcher S."/>
            <person name="Tsagkogeorga G."/>
            <person name="Konrad A."/>
            <person name="Singh S."/>
            <person name="Jensen M.F."/>
            <person name="Cong E.H."/>
            <person name="Eikeseth-Otteraa H."/>
            <person name="Noel B."/>
            <person name="Anthouard V."/>
            <person name="Porcel B.M."/>
            <person name="Kachouri-Lafond R."/>
            <person name="Nishino A."/>
            <person name="Ugolini M."/>
            <person name="Chourrout P."/>
            <person name="Nishida H."/>
            <person name="Aasland R."/>
            <person name="Huzurbazar S."/>
            <person name="Westhof E."/>
            <person name="Delsuc F."/>
            <person name="Lehrach H."/>
            <person name="Reinhardt R."/>
            <person name="Weissenbach J."/>
            <person name="Roy S.W."/>
            <person name="Artiguenave F."/>
            <person name="Postlethwait J.H."/>
            <person name="Manak J.R."/>
            <person name="Thompson E.M."/>
            <person name="Jaillon O."/>
            <person name="Du Pasquier L."/>
            <person name="Boudinot P."/>
            <person name="Liberles D.A."/>
            <person name="Volff J.N."/>
            <person name="Philippe H."/>
            <person name="Lenhard B."/>
            <person name="Roest Crollius H."/>
            <person name="Wincker P."/>
            <person name="Chourrout D."/>
        </authorList>
    </citation>
    <scope>NUCLEOTIDE SEQUENCE [LARGE SCALE GENOMIC DNA]</scope>
</reference>
<dbReference type="SUPFAM" id="SSF90123">
    <property type="entry name" value="ABC transporter transmembrane region"/>
    <property type="match status" value="2"/>
</dbReference>
<dbReference type="CDD" id="cd18595">
    <property type="entry name" value="ABC_6TM_MRP1_2_3_6_D1_like"/>
    <property type="match status" value="1"/>
</dbReference>
<feature type="transmembrane region" description="Helical" evidence="14">
    <location>
        <begin position="254"/>
        <end position="273"/>
    </location>
</feature>
<keyword evidence="10 14" id="KW-0472">Membrane</keyword>
<dbReference type="InterPro" id="IPR027417">
    <property type="entry name" value="P-loop_NTPase"/>
</dbReference>
<feature type="domain" description="ABC transmembrane type-1" evidence="16">
    <location>
        <begin position="748"/>
        <end position="1028"/>
    </location>
</feature>
<dbReference type="SMART" id="SM00382">
    <property type="entry name" value="AAA"/>
    <property type="match status" value="2"/>
</dbReference>
<keyword evidence="18" id="KW-1185">Reference proteome</keyword>
<dbReference type="FunFam" id="1.20.1560.10:FF:000001">
    <property type="entry name" value="ATP-binding cassette subfamily C member 1"/>
    <property type="match status" value="1"/>
</dbReference>
<dbReference type="PROSITE" id="PS50929">
    <property type="entry name" value="ABC_TM1F"/>
    <property type="match status" value="2"/>
</dbReference>
<dbReference type="Pfam" id="PF00664">
    <property type="entry name" value="ABC_membrane"/>
    <property type="match status" value="2"/>
</dbReference>
<evidence type="ECO:0000256" key="11">
    <source>
        <dbReference type="ARBA" id="ARBA00024220"/>
    </source>
</evidence>
<keyword evidence="5 14" id="KW-0812">Transmembrane</keyword>
<dbReference type="EMBL" id="FN653027">
    <property type="protein sequence ID" value="CBY08038.1"/>
    <property type="molecule type" value="Genomic_DNA"/>
</dbReference>
<dbReference type="SUPFAM" id="SSF52540">
    <property type="entry name" value="P-loop containing nucleoside triphosphate hydrolases"/>
    <property type="match status" value="2"/>
</dbReference>
<feature type="transmembrane region" description="Helical" evidence="14">
    <location>
        <begin position="179"/>
        <end position="201"/>
    </location>
</feature>
<evidence type="ECO:0000313" key="17">
    <source>
        <dbReference type="EMBL" id="CBY08038.1"/>
    </source>
</evidence>
<dbReference type="FunFam" id="3.40.50.300:FF:000997">
    <property type="entry name" value="Multidrug resistance-associated protein 1"/>
    <property type="match status" value="1"/>
</dbReference>
<dbReference type="InterPro" id="IPR036640">
    <property type="entry name" value="ABC1_TM_sf"/>
</dbReference>
<evidence type="ECO:0000256" key="9">
    <source>
        <dbReference type="ARBA" id="ARBA00022989"/>
    </source>
</evidence>
<dbReference type="Gene3D" id="1.20.1560.10">
    <property type="entry name" value="ABC transporter type 1, transmembrane domain"/>
    <property type="match status" value="2"/>
</dbReference>
<comment type="subcellular location">
    <subcellularLocation>
        <location evidence="1">Vacuole membrane</location>
        <topology evidence="1">Multi-pass membrane protein</topology>
    </subcellularLocation>
</comment>
<dbReference type="InterPro" id="IPR011527">
    <property type="entry name" value="ABC1_TM_dom"/>
</dbReference>
<dbReference type="GO" id="GO:0005774">
    <property type="term" value="C:vacuolar membrane"/>
    <property type="evidence" value="ECO:0007669"/>
    <property type="project" value="UniProtKB-SubCell"/>
</dbReference>
<feature type="domain" description="ABC transmembrane type-1" evidence="16">
    <location>
        <begin position="147"/>
        <end position="423"/>
    </location>
</feature>